<evidence type="ECO:0000313" key="2">
    <source>
        <dbReference type="EMBL" id="KDQ54543.1"/>
    </source>
</evidence>
<evidence type="ECO:0000256" key="1">
    <source>
        <dbReference type="SAM" id="Phobius"/>
    </source>
</evidence>
<accession>A0A067PI07</accession>
<dbReference type="HOGENOM" id="CLU_359047_0_0_1"/>
<keyword evidence="1" id="KW-0812">Transmembrane</keyword>
<feature type="transmembrane region" description="Helical" evidence="1">
    <location>
        <begin position="416"/>
        <end position="440"/>
    </location>
</feature>
<protein>
    <submittedName>
        <fullName evidence="2">Uncharacterized protein</fullName>
    </submittedName>
</protein>
<name>A0A067PI07_9AGAM</name>
<feature type="transmembrane region" description="Helical" evidence="1">
    <location>
        <begin position="294"/>
        <end position="317"/>
    </location>
</feature>
<dbReference type="STRING" id="933084.A0A067PI07"/>
<dbReference type="InParanoid" id="A0A067PI07"/>
<feature type="transmembrane region" description="Helical" evidence="1">
    <location>
        <begin position="689"/>
        <end position="709"/>
    </location>
</feature>
<sequence>MIPRLYGLQGYPLAELFSLCLTLAWSNTLTYALVKSRDVSVPACGDNYAWMNNSMTQSPCLVVAYLVEQCTIDPSPLVPPLQPGQSYSPASQSTGELCSCSWAAYNLLSACTVCQGENVLGWEAYSADCGNIASTTTYFPSSLPIPNDTILPYWSTTNPKTWPNATFDVTTAQNISSAGHADVRNPPQSKKVSTAAIIVGLLGFISACILMLPVYLRRRKRGYTRLRPTLHRAEDSSWSQSTYASSGGYSYPPPKFNHGSDRGSYHSAHTQESSFGMLPRDSRMKGLDGYDRGTLAKVLTMLTLFLSILFGAGLIVASENIRSRAAQGKLSGNCNLPSSWIQAALSEKWACITMQSYWVEACRLGLNIVVAIITEASGYVHSVSLTWALCDSRTLEFNANLRLFQPAGSIVSLNGYIFNAIFAISLVVSYVSSSFVFVAIPTNRYSPGVIISYLPLMVLGIAILLQSVLAVFAVAIRNVYTWSSSPLDIAMAAASTGSLTGTPRRCMRSVIDCQNDDTTPIPPSTKQPSPWNCHQDVHLVVYFVWGLIVVGAAWGVFAYNRASFKGSWSFLPSSNSPLVYLSGYSPGLGLEPSLFWMALAVVTAAQAVLTLGLHCCELLVVLTRDEKTWRRASESEEGTKPRNPVLVILTSWQSMTLLIAKPIIHWLFGNAVSLLPIVLGGLVVRPYQVFNFTASLIPLALFITVVAIWGQSGSQPCAYGHIPTLLDLVDEWSPQMYWGDKGAPDGGAVRHAGTSTVRLGPVWNGCLYAGSRRDLRLKTD</sequence>
<feature type="transmembrane region" description="Helical" evidence="1">
    <location>
        <begin position="666"/>
        <end position="684"/>
    </location>
</feature>
<proteinExistence type="predicted"/>
<reference evidence="3" key="1">
    <citation type="journal article" date="2014" name="Proc. Natl. Acad. Sci. U.S.A.">
        <title>Extensive sampling of basidiomycete genomes demonstrates inadequacy of the white-rot/brown-rot paradigm for wood decay fungi.</title>
        <authorList>
            <person name="Riley R."/>
            <person name="Salamov A.A."/>
            <person name="Brown D.W."/>
            <person name="Nagy L.G."/>
            <person name="Floudas D."/>
            <person name="Held B.W."/>
            <person name="Levasseur A."/>
            <person name="Lombard V."/>
            <person name="Morin E."/>
            <person name="Otillar R."/>
            <person name="Lindquist E.A."/>
            <person name="Sun H."/>
            <person name="LaButti K.M."/>
            <person name="Schmutz J."/>
            <person name="Jabbour D."/>
            <person name="Luo H."/>
            <person name="Baker S.E."/>
            <person name="Pisabarro A.G."/>
            <person name="Walton J.D."/>
            <person name="Blanchette R.A."/>
            <person name="Henrissat B."/>
            <person name="Martin F."/>
            <person name="Cullen D."/>
            <person name="Hibbett D.S."/>
            <person name="Grigoriev I.V."/>
        </authorList>
    </citation>
    <scope>NUCLEOTIDE SEQUENCE [LARGE SCALE GENOMIC DNA]</scope>
    <source>
        <strain evidence="3">MUCL 33604</strain>
    </source>
</reference>
<evidence type="ECO:0000313" key="3">
    <source>
        <dbReference type="Proteomes" id="UP000027265"/>
    </source>
</evidence>
<keyword evidence="1" id="KW-1133">Transmembrane helix</keyword>
<dbReference type="Proteomes" id="UP000027265">
    <property type="component" value="Unassembled WGS sequence"/>
</dbReference>
<keyword evidence="1" id="KW-0472">Membrane</keyword>
<feature type="transmembrane region" description="Helical" evidence="1">
    <location>
        <begin position="595"/>
        <end position="622"/>
    </location>
</feature>
<organism evidence="2 3">
    <name type="scientific">Jaapia argillacea MUCL 33604</name>
    <dbReference type="NCBI Taxonomy" id="933084"/>
    <lineage>
        <taxon>Eukaryota</taxon>
        <taxon>Fungi</taxon>
        <taxon>Dikarya</taxon>
        <taxon>Basidiomycota</taxon>
        <taxon>Agaricomycotina</taxon>
        <taxon>Agaricomycetes</taxon>
        <taxon>Agaricomycetidae</taxon>
        <taxon>Jaapiales</taxon>
        <taxon>Jaapiaceae</taxon>
        <taxon>Jaapia</taxon>
    </lineage>
</organism>
<feature type="transmembrane region" description="Helical" evidence="1">
    <location>
        <begin position="195"/>
        <end position="216"/>
    </location>
</feature>
<dbReference type="EMBL" id="KL197728">
    <property type="protein sequence ID" value="KDQ54543.1"/>
    <property type="molecule type" value="Genomic_DNA"/>
</dbReference>
<feature type="transmembrane region" description="Helical" evidence="1">
    <location>
        <begin position="539"/>
        <end position="559"/>
    </location>
</feature>
<keyword evidence="3" id="KW-1185">Reference proteome</keyword>
<dbReference type="AlphaFoldDB" id="A0A067PI07"/>
<dbReference type="OrthoDB" id="2688021at2759"/>
<feature type="transmembrane region" description="Helical" evidence="1">
    <location>
        <begin position="452"/>
        <end position="476"/>
    </location>
</feature>
<gene>
    <name evidence="2" type="ORF">JAAARDRAFT_60526</name>
</gene>